<sequence length="485" mass="54309">MFPYAPHGDEYQILLAAKTGNLELLQRLRNQAGGNEAFRRKCAFVEERGGFTCLHIAAERGYLQICRFLIEEVRIKVDFKTDKGDIPLLLAAINGHFRVAKYFIIRGADVEMGDYQGTTCLHIAAENENKEMMQLLLLRGADIEAHSVRGTPLQCAASRASVESVRFLLSRDADPNAVSPLSVSPLVGAILCSSYELLELLLQAGADPDQLSRGLSPLAVAAMKNDTRFLRSLLVARADPNIVTKELLFPIEYAAKMGNTEGLTILFPVTKKLSHYPNWSIRGIENHFHTESAKELDGRKHGTFEKGTLDAFIQLLDLLGKDEMSREDYSGAVESFSSAIYLQPDNPRFLSNRSKCWESLNEPHFALHDAEASVMLNPDRNSPFRLGAAWMHLKNYNKACSYFSMALMLDPENMQIKKAFSFTLKHAILGFAEWDLLKAVKILASRVPFCVTFYRRLGDLTESDPSEAMQVLTTFLDRPDLPNLL</sequence>
<evidence type="ECO:0000256" key="1">
    <source>
        <dbReference type="PROSITE-ProRule" id="PRU00023"/>
    </source>
</evidence>
<dbReference type="Gene3D" id="1.25.40.20">
    <property type="entry name" value="Ankyrin repeat-containing domain"/>
    <property type="match status" value="2"/>
</dbReference>
<dbReference type="SMART" id="SM00248">
    <property type="entry name" value="ANK"/>
    <property type="match status" value="6"/>
</dbReference>
<feature type="repeat" description="ANK" evidence="1">
    <location>
        <begin position="116"/>
        <end position="148"/>
    </location>
</feature>
<evidence type="ECO:0008006" key="5">
    <source>
        <dbReference type="Google" id="ProtNLM"/>
    </source>
</evidence>
<dbReference type="Pfam" id="PF00023">
    <property type="entry name" value="Ank"/>
    <property type="match status" value="1"/>
</dbReference>
<dbReference type="PROSITE" id="PS50088">
    <property type="entry name" value="ANK_REPEAT"/>
    <property type="match status" value="4"/>
</dbReference>
<dbReference type="InterPro" id="IPR036770">
    <property type="entry name" value="Ankyrin_rpt-contain_sf"/>
</dbReference>
<evidence type="ECO:0000313" key="3">
    <source>
        <dbReference type="EMBL" id="KAL3644936.1"/>
    </source>
</evidence>
<proteinExistence type="predicted"/>
<dbReference type="Gene3D" id="1.25.40.10">
    <property type="entry name" value="Tetratricopeptide repeat domain"/>
    <property type="match status" value="1"/>
</dbReference>
<dbReference type="PROSITE" id="PS50005">
    <property type="entry name" value="TPR"/>
    <property type="match status" value="2"/>
</dbReference>
<dbReference type="InterPro" id="IPR051616">
    <property type="entry name" value="Cul2-RING_E3_ligase_SR"/>
</dbReference>
<gene>
    <name evidence="3" type="ORF">CASFOL_010116</name>
</gene>
<dbReference type="EMBL" id="JAVIJP010000013">
    <property type="protein sequence ID" value="KAL3644936.1"/>
    <property type="molecule type" value="Genomic_DNA"/>
</dbReference>
<dbReference type="AlphaFoldDB" id="A0ABD3DVT6"/>
<name>A0ABD3DVT6_9LAMI</name>
<reference evidence="4" key="1">
    <citation type="journal article" date="2024" name="IScience">
        <title>Strigolactones Initiate the Formation of Haustorium-like Structures in Castilleja.</title>
        <authorList>
            <person name="Buerger M."/>
            <person name="Peterson D."/>
            <person name="Chory J."/>
        </authorList>
    </citation>
    <scope>NUCLEOTIDE SEQUENCE [LARGE SCALE GENOMIC DNA]</scope>
</reference>
<dbReference type="PROSITE" id="PS50297">
    <property type="entry name" value="ANK_REP_REGION"/>
    <property type="match status" value="2"/>
</dbReference>
<dbReference type="PRINTS" id="PR01415">
    <property type="entry name" value="ANKYRIN"/>
</dbReference>
<evidence type="ECO:0000313" key="4">
    <source>
        <dbReference type="Proteomes" id="UP001632038"/>
    </source>
</evidence>
<keyword evidence="4" id="KW-1185">Reference proteome</keyword>
<feature type="repeat" description="TPR" evidence="2">
    <location>
        <begin position="313"/>
        <end position="346"/>
    </location>
</feature>
<dbReference type="InterPro" id="IPR019734">
    <property type="entry name" value="TPR_rpt"/>
</dbReference>
<feature type="repeat" description="ANK" evidence="1">
    <location>
        <begin position="83"/>
        <end position="115"/>
    </location>
</feature>
<feature type="repeat" description="ANK" evidence="1">
    <location>
        <begin position="213"/>
        <end position="245"/>
    </location>
</feature>
<dbReference type="InterPro" id="IPR002110">
    <property type="entry name" value="Ankyrin_rpt"/>
</dbReference>
<protein>
    <recommendedName>
        <fullName evidence="5">Ankyrin repeat protein</fullName>
    </recommendedName>
</protein>
<dbReference type="PANTHER" id="PTHR46224:SF67">
    <property type="entry name" value="HSP70-HSP90 ORGANIZING PROTEIN 3-LIKE"/>
    <property type="match status" value="1"/>
</dbReference>
<dbReference type="SUPFAM" id="SSF48403">
    <property type="entry name" value="Ankyrin repeat"/>
    <property type="match status" value="1"/>
</dbReference>
<dbReference type="SUPFAM" id="SSF48452">
    <property type="entry name" value="TPR-like"/>
    <property type="match status" value="1"/>
</dbReference>
<keyword evidence="2" id="KW-0802">TPR repeat</keyword>
<dbReference type="Proteomes" id="UP001632038">
    <property type="component" value="Unassembled WGS sequence"/>
</dbReference>
<dbReference type="SMART" id="SM00028">
    <property type="entry name" value="TPR"/>
    <property type="match status" value="3"/>
</dbReference>
<accession>A0ABD3DVT6</accession>
<dbReference type="InterPro" id="IPR011990">
    <property type="entry name" value="TPR-like_helical_dom_sf"/>
</dbReference>
<evidence type="ECO:0000256" key="2">
    <source>
        <dbReference type="PROSITE-ProRule" id="PRU00339"/>
    </source>
</evidence>
<dbReference type="PANTHER" id="PTHR46224">
    <property type="entry name" value="ANKYRIN REPEAT FAMILY PROTEIN"/>
    <property type="match status" value="1"/>
</dbReference>
<comment type="caution">
    <text evidence="3">The sequence shown here is derived from an EMBL/GenBank/DDBJ whole genome shotgun (WGS) entry which is preliminary data.</text>
</comment>
<organism evidence="3 4">
    <name type="scientific">Castilleja foliolosa</name>
    <dbReference type="NCBI Taxonomy" id="1961234"/>
    <lineage>
        <taxon>Eukaryota</taxon>
        <taxon>Viridiplantae</taxon>
        <taxon>Streptophyta</taxon>
        <taxon>Embryophyta</taxon>
        <taxon>Tracheophyta</taxon>
        <taxon>Spermatophyta</taxon>
        <taxon>Magnoliopsida</taxon>
        <taxon>eudicotyledons</taxon>
        <taxon>Gunneridae</taxon>
        <taxon>Pentapetalae</taxon>
        <taxon>asterids</taxon>
        <taxon>lamiids</taxon>
        <taxon>Lamiales</taxon>
        <taxon>Orobanchaceae</taxon>
        <taxon>Pedicularideae</taxon>
        <taxon>Castillejinae</taxon>
        <taxon>Castilleja</taxon>
    </lineage>
</organism>
<dbReference type="Pfam" id="PF12796">
    <property type="entry name" value="Ank_2"/>
    <property type="match status" value="2"/>
</dbReference>
<feature type="repeat" description="ANK" evidence="1">
    <location>
        <begin position="148"/>
        <end position="180"/>
    </location>
</feature>
<feature type="repeat" description="TPR" evidence="2">
    <location>
        <begin position="380"/>
        <end position="413"/>
    </location>
</feature>
<keyword evidence="1" id="KW-0040">ANK repeat</keyword>